<dbReference type="EMBL" id="JAFNAA010000009">
    <property type="protein sequence ID" value="MBO1108492.1"/>
    <property type="molecule type" value="Genomic_DNA"/>
</dbReference>
<name>A0A379CRI4_PLESH</name>
<gene>
    <name evidence="3" type="ORF">J2R62_09685</name>
</gene>
<dbReference type="PRINTS" id="PR00455">
    <property type="entry name" value="HTHTETR"/>
</dbReference>
<dbReference type="InterPro" id="IPR050624">
    <property type="entry name" value="HTH-type_Tx_Regulator"/>
</dbReference>
<dbReference type="InterPro" id="IPR009057">
    <property type="entry name" value="Homeodomain-like_sf"/>
</dbReference>
<reference evidence="3" key="1">
    <citation type="submission" date="2021-03" db="EMBL/GenBank/DDBJ databases">
        <title>Plesiomonas shigelloides zfcc0051, isolated from zebrafish feces.</title>
        <authorList>
            <person name="Vanderhoek Z."/>
            <person name="Gaulke C."/>
        </authorList>
    </citation>
    <scope>NUCLEOTIDE SEQUENCE</scope>
    <source>
        <strain evidence="3">Zfcc0051</strain>
    </source>
</reference>
<dbReference type="PANTHER" id="PTHR43479">
    <property type="entry name" value="ACREF/ENVCD OPERON REPRESSOR-RELATED"/>
    <property type="match status" value="1"/>
</dbReference>
<dbReference type="Proteomes" id="UP000664658">
    <property type="component" value="Unassembled WGS sequence"/>
</dbReference>
<dbReference type="Gene3D" id="1.10.357.10">
    <property type="entry name" value="Tetracycline Repressor, domain 2"/>
    <property type="match status" value="1"/>
</dbReference>
<dbReference type="Pfam" id="PF13972">
    <property type="entry name" value="TetR"/>
    <property type="match status" value="1"/>
</dbReference>
<dbReference type="GO" id="GO:0003677">
    <property type="term" value="F:DNA binding"/>
    <property type="evidence" value="ECO:0007669"/>
    <property type="project" value="UniProtKB-UniRule"/>
</dbReference>
<dbReference type="InterPro" id="IPR025722">
    <property type="entry name" value="TetR"/>
</dbReference>
<dbReference type="GeneID" id="69704642"/>
<dbReference type="PANTHER" id="PTHR43479:SF12">
    <property type="entry name" value="TRANSCRIPTIONAL REGULATORY PROTEIN"/>
    <property type="match status" value="1"/>
</dbReference>
<proteinExistence type="predicted"/>
<evidence type="ECO:0000313" key="4">
    <source>
        <dbReference type="Proteomes" id="UP000664658"/>
    </source>
</evidence>
<evidence type="ECO:0000313" key="3">
    <source>
        <dbReference type="EMBL" id="MBO1108492.1"/>
    </source>
</evidence>
<protein>
    <submittedName>
        <fullName evidence="3">TetR/AcrR family transcriptional regulator</fullName>
    </submittedName>
</protein>
<dbReference type="PROSITE" id="PS50977">
    <property type="entry name" value="HTH_TETR_2"/>
    <property type="match status" value="1"/>
</dbReference>
<organism evidence="3 4">
    <name type="scientific">Plesiomonas shigelloides</name>
    <name type="common">Aeromonas shigelloides</name>
    <dbReference type="NCBI Taxonomy" id="703"/>
    <lineage>
        <taxon>Bacteria</taxon>
        <taxon>Pseudomonadati</taxon>
        <taxon>Pseudomonadota</taxon>
        <taxon>Gammaproteobacteria</taxon>
        <taxon>Enterobacterales</taxon>
        <taxon>Enterobacteriaceae</taxon>
        <taxon>Plesiomonas</taxon>
    </lineage>
</organism>
<accession>A0A379CRI4</accession>
<dbReference type="SUPFAM" id="SSF46689">
    <property type="entry name" value="Homeodomain-like"/>
    <property type="match status" value="1"/>
</dbReference>
<comment type="caution">
    <text evidence="3">The sequence shown here is derived from an EMBL/GenBank/DDBJ whole genome shotgun (WGS) entry which is preliminary data.</text>
</comment>
<evidence type="ECO:0000256" key="2">
    <source>
        <dbReference type="PROSITE-ProRule" id="PRU00335"/>
    </source>
</evidence>
<keyword evidence="1 2" id="KW-0238">DNA-binding</keyword>
<feature type="DNA-binding region" description="H-T-H motif" evidence="2">
    <location>
        <begin position="24"/>
        <end position="43"/>
    </location>
</feature>
<evidence type="ECO:0000256" key="1">
    <source>
        <dbReference type="ARBA" id="ARBA00023125"/>
    </source>
</evidence>
<dbReference type="InterPro" id="IPR001647">
    <property type="entry name" value="HTH_TetR"/>
</dbReference>
<dbReference type="AlphaFoldDB" id="A0A379CRI4"/>
<dbReference type="Pfam" id="PF00440">
    <property type="entry name" value="TetR_N"/>
    <property type="match status" value="1"/>
</dbReference>
<dbReference type="RefSeq" id="WP_010864900.1">
    <property type="nucleotide sequence ID" value="NZ_CP050969.1"/>
</dbReference>
<dbReference type="KEGG" id="pshi:SAMEA2665130_2881"/>
<sequence length="216" mass="25303">MKTRDRIIQTSLELFNQRGERNVTTNHIAAHLGISPGNLYYHFRNKEDIIHAILCEYADHLALAFQPKQQSELSLDVLMGYLDAIFYTMWRYRFFYANLADLLGRDERLQRQYLAAQADLDQKLIAIMRNMHASGLLDMSAEALPEFVHTMKLIVTCWIPYQSTQSPQTLITRQVVYQGVLSMLNLMRPMMTPVGKERIERLSAHYREQLERELHE</sequence>